<keyword evidence="1" id="KW-0949">S-adenosyl-L-methionine</keyword>
<proteinExistence type="predicted"/>
<dbReference type="EMBL" id="BPLR01013708">
    <property type="protein sequence ID" value="GIY63170.1"/>
    <property type="molecule type" value="Genomic_DNA"/>
</dbReference>
<dbReference type="GO" id="GO:0005694">
    <property type="term" value="C:chromosome"/>
    <property type="evidence" value="ECO:0007669"/>
    <property type="project" value="TreeGrafter"/>
</dbReference>
<gene>
    <name evidence="3" type="primary">SETD2_1</name>
    <name evidence="3" type="ORF">CEXT_105811</name>
</gene>
<dbReference type="PANTHER" id="PTHR46711:SF1">
    <property type="entry name" value="HISTONE-LYSINE N-METHYLTRANSFERASE SETD2"/>
    <property type="match status" value="1"/>
</dbReference>
<feature type="domain" description="AWS" evidence="2">
    <location>
        <begin position="82"/>
        <end position="135"/>
    </location>
</feature>
<dbReference type="InterPro" id="IPR006560">
    <property type="entry name" value="AWS_dom"/>
</dbReference>
<accession>A0AAV4UZP0</accession>
<name>A0AAV4UZP0_CAEEX</name>
<comment type="caution">
    <text evidence="3">The sequence shown here is derived from an EMBL/GenBank/DDBJ whole genome shotgun (WGS) entry which is preliminary data.</text>
</comment>
<dbReference type="GO" id="GO:0046975">
    <property type="term" value="F:histone H3K36 methyltransferase activity"/>
    <property type="evidence" value="ECO:0007669"/>
    <property type="project" value="InterPro"/>
</dbReference>
<feature type="non-terminal residue" evidence="3">
    <location>
        <position position="1"/>
    </location>
</feature>
<dbReference type="InterPro" id="IPR042294">
    <property type="entry name" value="SETD2_animal"/>
</dbReference>
<evidence type="ECO:0000256" key="1">
    <source>
        <dbReference type="ARBA" id="ARBA00022691"/>
    </source>
</evidence>
<dbReference type="GO" id="GO:0005634">
    <property type="term" value="C:nucleus"/>
    <property type="evidence" value="ECO:0007669"/>
    <property type="project" value="InterPro"/>
</dbReference>
<dbReference type="SMART" id="SM00570">
    <property type="entry name" value="AWS"/>
    <property type="match status" value="1"/>
</dbReference>
<reference evidence="3 4" key="1">
    <citation type="submission" date="2021-06" db="EMBL/GenBank/DDBJ databases">
        <title>Caerostris extrusa draft genome.</title>
        <authorList>
            <person name="Kono N."/>
            <person name="Arakawa K."/>
        </authorList>
    </citation>
    <scope>NUCLEOTIDE SEQUENCE [LARGE SCALE GENOMIC DNA]</scope>
</reference>
<dbReference type="GO" id="GO:0010468">
    <property type="term" value="P:regulation of gene expression"/>
    <property type="evidence" value="ECO:0007669"/>
    <property type="project" value="TreeGrafter"/>
</dbReference>
<dbReference type="PROSITE" id="PS51215">
    <property type="entry name" value="AWS"/>
    <property type="match status" value="1"/>
</dbReference>
<dbReference type="AlphaFoldDB" id="A0AAV4UZP0"/>
<dbReference type="SUPFAM" id="SSF82199">
    <property type="entry name" value="SET domain"/>
    <property type="match status" value="1"/>
</dbReference>
<dbReference type="Pfam" id="PF17907">
    <property type="entry name" value="AWS"/>
    <property type="match status" value="1"/>
</dbReference>
<dbReference type="Proteomes" id="UP001054945">
    <property type="component" value="Unassembled WGS sequence"/>
</dbReference>
<dbReference type="InterPro" id="IPR046341">
    <property type="entry name" value="SET_dom_sf"/>
</dbReference>
<keyword evidence="4" id="KW-1185">Reference proteome</keyword>
<sequence>NINSGNLIQLVNQESTMKPEKVKSRWRRNSEREIREKESLGNIEVADASSIFEKRDIVPTYIALEENVYLFEKKRTKRQKEVRRMLCECTVSKEELENGVLGCQDECLNRLLMIECGSRCATGKHVLINVFSKDFMPKLNHSRHKIKVGD</sequence>
<protein>
    <submittedName>
        <fullName evidence="3">Histone-lysine N-methyltransferase SETD2</fullName>
    </submittedName>
</protein>
<dbReference type="PANTHER" id="PTHR46711">
    <property type="entry name" value="HISTONE-LYSINE N-METHYLTRANSFERASE SETD2"/>
    <property type="match status" value="1"/>
</dbReference>
<evidence type="ECO:0000313" key="3">
    <source>
        <dbReference type="EMBL" id="GIY63170.1"/>
    </source>
</evidence>
<evidence type="ECO:0000259" key="2">
    <source>
        <dbReference type="PROSITE" id="PS51215"/>
    </source>
</evidence>
<evidence type="ECO:0000313" key="4">
    <source>
        <dbReference type="Proteomes" id="UP001054945"/>
    </source>
</evidence>
<organism evidence="3 4">
    <name type="scientific">Caerostris extrusa</name>
    <name type="common">Bark spider</name>
    <name type="synonym">Caerostris bankana</name>
    <dbReference type="NCBI Taxonomy" id="172846"/>
    <lineage>
        <taxon>Eukaryota</taxon>
        <taxon>Metazoa</taxon>
        <taxon>Ecdysozoa</taxon>
        <taxon>Arthropoda</taxon>
        <taxon>Chelicerata</taxon>
        <taxon>Arachnida</taxon>
        <taxon>Araneae</taxon>
        <taxon>Araneomorphae</taxon>
        <taxon>Entelegynae</taxon>
        <taxon>Araneoidea</taxon>
        <taxon>Araneidae</taxon>
        <taxon>Caerostris</taxon>
    </lineage>
</organism>
<dbReference type="Gene3D" id="2.170.270.10">
    <property type="entry name" value="SET domain"/>
    <property type="match status" value="1"/>
</dbReference>